<dbReference type="KEGG" id="mgg:MPLG2_1943"/>
<evidence type="ECO:0000313" key="2">
    <source>
        <dbReference type="Proteomes" id="UP000238164"/>
    </source>
</evidence>
<gene>
    <name evidence="1" type="ORF">MPLG2_1943</name>
</gene>
<dbReference type="RefSeq" id="WP_105185808.1">
    <property type="nucleotide sequence ID" value="NZ_BAAAGO010000032.1"/>
</dbReference>
<evidence type="ECO:0000313" key="1">
    <source>
        <dbReference type="EMBL" id="SPD86973.1"/>
    </source>
</evidence>
<dbReference type="Gene3D" id="3.40.630.30">
    <property type="match status" value="1"/>
</dbReference>
<keyword evidence="2" id="KW-1185">Reference proteome</keyword>
<dbReference type="EMBL" id="LT985188">
    <property type="protein sequence ID" value="SPD86973.1"/>
    <property type="molecule type" value="Genomic_DNA"/>
</dbReference>
<dbReference type="Proteomes" id="UP000238164">
    <property type="component" value="Chromosome 1"/>
</dbReference>
<sequence>MTYRVEALSDATFPAFEALVRKHNGIFGGCWCLWFHEQGGTGSHEGNCAAKKRLVEQGIAHHALVMNGDAVVGWCEYGTPVELPNIYHRKQYDASGIEPTDYRITCFFVDRDHRKRGVAELALGGALDAIAHAGGGSVEGYPRHDLDTKKMSASFLFNGTLHMFERAGFERVADLAKFRCIVRRTVAQAH</sequence>
<reference evidence="1 2" key="1">
    <citation type="submission" date="2018-02" db="EMBL/GenBank/DDBJ databases">
        <authorList>
            <person name="Cohen D.B."/>
            <person name="Kent A.D."/>
        </authorList>
    </citation>
    <scope>NUCLEOTIDE SEQUENCE [LARGE SCALE GENOMIC DNA]</scope>
    <source>
        <strain evidence="1">1</strain>
    </source>
</reference>
<organism evidence="1 2">
    <name type="scientific">Micropruina glycogenica</name>
    <dbReference type="NCBI Taxonomy" id="75385"/>
    <lineage>
        <taxon>Bacteria</taxon>
        <taxon>Bacillati</taxon>
        <taxon>Actinomycetota</taxon>
        <taxon>Actinomycetes</taxon>
        <taxon>Propionibacteriales</taxon>
        <taxon>Nocardioidaceae</taxon>
        <taxon>Micropruina</taxon>
    </lineage>
</organism>
<protein>
    <submittedName>
        <fullName evidence="1">GCN5-related N-acetyltransferase</fullName>
    </submittedName>
</protein>
<dbReference type="SUPFAM" id="SSF55729">
    <property type="entry name" value="Acyl-CoA N-acyltransferases (Nat)"/>
    <property type="match status" value="1"/>
</dbReference>
<keyword evidence="1" id="KW-0808">Transferase</keyword>
<dbReference type="GO" id="GO:0016740">
    <property type="term" value="F:transferase activity"/>
    <property type="evidence" value="ECO:0007669"/>
    <property type="project" value="UniProtKB-KW"/>
</dbReference>
<proteinExistence type="predicted"/>
<dbReference type="AlphaFoldDB" id="A0A2N9JHA4"/>
<dbReference type="InterPro" id="IPR016181">
    <property type="entry name" value="Acyl_CoA_acyltransferase"/>
</dbReference>
<accession>A0A2N9JHA4</accession>
<dbReference type="OrthoDB" id="3239945at2"/>
<name>A0A2N9JHA4_9ACTN</name>